<dbReference type="PANTHER" id="PTHR33976">
    <property type="entry name" value="OS07G0645000 PROTEIN"/>
    <property type="match status" value="1"/>
</dbReference>
<protein>
    <recommendedName>
        <fullName evidence="3">Uncharacterized GPI-anchored protein At5g19230-like domain-containing protein</fullName>
    </recommendedName>
</protein>
<name>A0A835D2G9_TETSI</name>
<evidence type="ECO:0000256" key="2">
    <source>
        <dbReference type="SAM" id="SignalP"/>
    </source>
</evidence>
<keyword evidence="1" id="KW-0472">Membrane</keyword>
<dbReference type="InterPro" id="IPR045285">
    <property type="entry name" value="At5g19230-like"/>
</dbReference>
<dbReference type="AlphaFoldDB" id="A0A835D2G9"/>
<reference evidence="4 5" key="1">
    <citation type="submission" date="2020-04" db="EMBL/GenBank/DDBJ databases">
        <title>Plant Genome Project.</title>
        <authorList>
            <person name="Zhang R.-G."/>
        </authorList>
    </citation>
    <scope>NUCLEOTIDE SEQUENCE [LARGE SCALE GENOMIC DNA]</scope>
    <source>
        <strain evidence="4">YNK0</strain>
        <tissue evidence="4">Leaf</tissue>
    </source>
</reference>
<dbReference type="EMBL" id="JABCRI010000020">
    <property type="protein sequence ID" value="KAF8388048.1"/>
    <property type="molecule type" value="Genomic_DNA"/>
</dbReference>
<comment type="caution">
    <text evidence="4">The sequence shown here is derived from an EMBL/GenBank/DDBJ whole genome shotgun (WGS) entry which is preliminary data.</text>
</comment>
<dbReference type="InterPro" id="IPR059083">
    <property type="entry name" value="At5g19230_dom"/>
</dbReference>
<evidence type="ECO:0000259" key="3">
    <source>
        <dbReference type="Pfam" id="PF25884"/>
    </source>
</evidence>
<keyword evidence="2" id="KW-0732">Signal</keyword>
<feature type="transmembrane region" description="Helical" evidence="1">
    <location>
        <begin position="181"/>
        <end position="199"/>
    </location>
</feature>
<sequence>MASLRLHISLFVLSLAILLLSHPVKCDDEDDKLLDDINNYRTSLKLSVLADNDNADCIAEEIADQLKKQPCTKSTGANSAPGTELQFSNFIPQLDKCHLNITSTKDGIILSVCVPELEQDRDRDLVLSNFTHTKHSRYLNSTKYSGAGIGSEEDWIVVILTTNTPHGSFESENGAIPVSKVGLTYLLLSFMSVFFLILVN</sequence>
<feature type="domain" description="Uncharacterized GPI-anchored protein At5g19230-like" evidence="3">
    <location>
        <begin position="30"/>
        <end position="160"/>
    </location>
</feature>
<feature type="chain" id="PRO_5032847434" description="Uncharacterized GPI-anchored protein At5g19230-like domain-containing protein" evidence="2">
    <location>
        <begin position="27"/>
        <end position="200"/>
    </location>
</feature>
<organism evidence="4 5">
    <name type="scientific">Tetracentron sinense</name>
    <name type="common">Spur-leaf</name>
    <dbReference type="NCBI Taxonomy" id="13715"/>
    <lineage>
        <taxon>Eukaryota</taxon>
        <taxon>Viridiplantae</taxon>
        <taxon>Streptophyta</taxon>
        <taxon>Embryophyta</taxon>
        <taxon>Tracheophyta</taxon>
        <taxon>Spermatophyta</taxon>
        <taxon>Magnoliopsida</taxon>
        <taxon>Trochodendrales</taxon>
        <taxon>Trochodendraceae</taxon>
        <taxon>Tetracentron</taxon>
    </lineage>
</organism>
<feature type="signal peptide" evidence="2">
    <location>
        <begin position="1"/>
        <end position="26"/>
    </location>
</feature>
<dbReference type="OrthoDB" id="753138at2759"/>
<keyword evidence="5" id="KW-1185">Reference proteome</keyword>
<keyword evidence="1" id="KW-1133">Transmembrane helix</keyword>
<evidence type="ECO:0000313" key="4">
    <source>
        <dbReference type="EMBL" id="KAF8388048.1"/>
    </source>
</evidence>
<dbReference type="Pfam" id="PF25884">
    <property type="entry name" value="At5g19230"/>
    <property type="match status" value="1"/>
</dbReference>
<dbReference type="OMA" id="SSENNWI"/>
<dbReference type="Proteomes" id="UP000655225">
    <property type="component" value="Unassembled WGS sequence"/>
</dbReference>
<accession>A0A835D2G9</accession>
<gene>
    <name evidence="4" type="ORF">HHK36_026714</name>
</gene>
<proteinExistence type="predicted"/>
<dbReference type="PANTHER" id="PTHR33976:SF8">
    <property type="entry name" value="OS07G0645000 PROTEIN"/>
    <property type="match status" value="1"/>
</dbReference>
<evidence type="ECO:0000256" key="1">
    <source>
        <dbReference type="SAM" id="Phobius"/>
    </source>
</evidence>
<keyword evidence="1" id="KW-0812">Transmembrane</keyword>
<evidence type="ECO:0000313" key="5">
    <source>
        <dbReference type="Proteomes" id="UP000655225"/>
    </source>
</evidence>